<dbReference type="EMBL" id="CP109134">
    <property type="protein sequence ID" value="WSD10129.1"/>
    <property type="molecule type" value="Genomic_DNA"/>
</dbReference>
<keyword evidence="6" id="KW-1185">Reference proteome</keyword>
<evidence type="ECO:0000256" key="3">
    <source>
        <dbReference type="SAM" id="Phobius"/>
    </source>
</evidence>
<name>A0ABZ1GYK2_9ACTN</name>
<protein>
    <recommendedName>
        <fullName evidence="7">Ig-like domain-containing protein</fullName>
    </recommendedName>
</protein>
<feature type="signal peptide" evidence="4">
    <location>
        <begin position="1"/>
        <end position="33"/>
    </location>
</feature>
<evidence type="ECO:0000256" key="2">
    <source>
        <dbReference type="SAM" id="MobiDB-lite"/>
    </source>
</evidence>
<dbReference type="GeneID" id="91547561"/>
<feature type="region of interest" description="Disordered" evidence="2">
    <location>
        <begin position="643"/>
        <end position="675"/>
    </location>
</feature>
<reference evidence="5 6" key="1">
    <citation type="submission" date="2022-10" db="EMBL/GenBank/DDBJ databases">
        <title>The complete genomes of actinobacterial strains from the NBC collection.</title>
        <authorList>
            <person name="Joergensen T.S."/>
            <person name="Alvarez Arevalo M."/>
            <person name="Sterndorff E.B."/>
            <person name="Faurdal D."/>
            <person name="Vuksanovic O."/>
            <person name="Mourched A.-S."/>
            <person name="Charusanti P."/>
            <person name="Shaw S."/>
            <person name="Blin K."/>
            <person name="Weber T."/>
        </authorList>
    </citation>
    <scope>NUCLEOTIDE SEQUENCE [LARGE SCALE GENOMIC DNA]</scope>
    <source>
        <strain evidence="5 6">NBC 01753</strain>
    </source>
</reference>
<accession>A0ABZ1GYK2</accession>
<proteinExistence type="predicted"/>
<keyword evidence="3" id="KW-1133">Transmembrane helix</keyword>
<evidence type="ECO:0000256" key="4">
    <source>
        <dbReference type="SAM" id="SignalP"/>
    </source>
</evidence>
<keyword evidence="4" id="KW-0732">Signal</keyword>
<organism evidence="5 6">
    <name type="scientific">Streptomyces hirsutus</name>
    <dbReference type="NCBI Taxonomy" id="35620"/>
    <lineage>
        <taxon>Bacteria</taxon>
        <taxon>Bacillati</taxon>
        <taxon>Actinomycetota</taxon>
        <taxon>Actinomycetes</taxon>
        <taxon>Kitasatosporales</taxon>
        <taxon>Streptomycetaceae</taxon>
        <taxon>Streptomyces</taxon>
    </lineage>
</organism>
<gene>
    <name evidence="5" type="ORF">OIE73_33325</name>
</gene>
<feature type="chain" id="PRO_5045898975" description="Ig-like domain-containing protein" evidence="4">
    <location>
        <begin position="34"/>
        <end position="675"/>
    </location>
</feature>
<keyword evidence="3" id="KW-0472">Membrane</keyword>
<keyword evidence="3" id="KW-0812">Transmembrane</keyword>
<dbReference type="InterPro" id="IPR013783">
    <property type="entry name" value="Ig-like_fold"/>
</dbReference>
<dbReference type="RefSeq" id="WP_326755852.1">
    <property type="nucleotide sequence ID" value="NZ_CP109134.1"/>
</dbReference>
<feature type="transmembrane region" description="Helical" evidence="3">
    <location>
        <begin position="436"/>
        <end position="455"/>
    </location>
</feature>
<evidence type="ECO:0000313" key="5">
    <source>
        <dbReference type="EMBL" id="WSD10129.1"/>
    </source>
</evidence>
<feature type="coiled-coil region" evidence="1">
    <location>
        <begin position="478"/>
        <end position="512"/>
    </location>
</feature>
<evidence type="ECO:0000256" key="1">
    <source>
        <dbReference type="SAM" id="Coils"/>
    </source>
</evidence>
<sequence length="675" mass="73350">MLVSAGLRRALTALAVACLTGAAVLTSVAPASAHRHPCHSRHSCPSDTNSYVCGDKGDSSMCGIGGSGEGVDEGSVDLVAPSEPEVKNPVPRPGGKVSVTVTAERGATIVVSEEYGDEVARATATGAAQTLTFKAGGGSRTYVVTATDAAGNESYSSDTFTLESDAEEPELDSFEVNAVDPTSAAVKVTFLTGEDARYELTVAGRKDKITGEAEAGTTVIEPLWLPNGDHELTATIKDAVGNMTRRTETVTVELDSLELKLVQGDMSRVSGVLLSVDGPPEARGMVRVGTVTRKVTLGKGGSAVPAFDLPDGTYHPEVELVDRFGRRGAVSGEPFTVDTQAPALKAAYDEEAARYGTVAITVTSEPGTAITLSERGEKVATGRLPSARESMSLTADLRPGRHRLTVSAVDRAGNERTHDLLITVRDDMTRAETVRAVLWVLGIALVVGAMALLLWRGRRSIIVWWARRREAARVAAELRAQALREKQLRREQQRYESEMADWRAEHRALSELHDLARDLRGEIYEADRFRWGRRKKNERVLLVLTARLVEVRSRQGVISLEETERGELAVTDRRVLFAGPAKRREWDYARWLNHEHLPQGATVIMVSNRQKASGIACPIPEARRVRLAIDVALADHRGSRDQIVRRTRRDLEAHTATRPEPPRASEPEPLERPTA</sequence>
<evidence type="ECO:0000313" key="6">
    <source>
        <dbReference type="Proteomes" id="UP001335325"/>
    </source>
</evidence>
<dbReference type="Proteomes" id="UP001335325">
    <property type="component" value="Chromosome"/>
</dbReference>
<keyword evidence="1" id="KW-0175">Coiled coil</keyword>
<evidence type="ECO:0008006" key="7">
    <source>
        <dbReference type="Google" id="ProtNLM"/>
    </source>
</evidence>
<dbReference type="Gene3D" id="2.60.40.10">
    <property type="entry name" value="Immunoglobulins"/>
    <property type="match status" value="3"/>
</dbReference>